<name>A0A5F1ZRC6_9LEPT</name>
<sequence>MNIFSKRFTLLALSLVVAIGCSTTQRVSVLSFGNLEGKQIPDSTEKLTGGAVEGENCGFAYSLALAVHQALQKLPQADTLLNADVTHKTGIFVISNCISVKGFATNSANLKEEKKK</sequence>
<reference evidence="2" key="1">
    <citation type="submission" date="2018-10" db="EMBL/GenBank/DDBJ databases">
        <authorList>
            <person name="Vincent A.T."/>
            <person name="Schiettekatte O."/>
            <person name="Bourhy P."/>
            <person name="Veyrier F.J."/>
            <person name="Picardeau M."/>
        </authorList>
    </citation>
    <scope>NUCLEOTIDE SEQUENCE</scope>
    <source>
        <strain evidence="2">201702690</strain>
    </source>
</reference>
<reference evidence="3 4" key="2">
    <citation type="journal article" date="2019" name="PLoS Negl. Trop. Dis.">
        <title>Revisiting the worldwide diversity of Leptospira species in the environment.</title>
        <authorList>
            <person name="Vincent A.T."/>
            <person name="Schiettekatte O."/>
            <person name="Bourhy P."/>
            <person name="Veyrier F.J."/>
            <person name="Picardeau M."/>
        </authorList>
    </citation>
    <scope>NUCLEOTIDE SEQUENCE [LARGE SCALE GENOMIC DNA]</scope>
    <source>
        <strain evidence="3">201702690</strain>
        <strain evidence="1 4">SSW18</strain>
    </source>
</reference>
<protein>
    <submittedName>
        <fullName evidence="1">Uncharacterized protein</fullName>
    </submittedName>
</protein>
<gene>
    <name evidence="1" type="ORF">EHO57_04410</name>
    <name evidence="2" type="ORF">EHQ53_13705</name>
</gene>
<evidence type="ECO:0000313" key="3">
    <source>
        <dbReference type="Proteomes" id="UP000297273"/>
    </source>
</evidence>
<evidence type="ECO:0000313" key="4">
    <source>
        <dbReference type="Proteomes" id="UP000297946"/>
    </source>
</evidence>
<dbReference type="AlphaFoldDB" id="A0A5F1ZRC6"/>
<dbReference type="PROSITE" id="PS51257">
    <property type="entry name" value="PROKAR_LIPOPROTEIN"/>
    <property type="match status" value="1"/>
</dbReference>
<proteinExistence type="predicted"/>
<dbReference type="Proteomes" id="UP000297273">
    <property type="component" value="Unassembled WGS sequence"/>
</dbReference>
<dbReference type="OrthoDB" id="334335at2"/>
<dbReference type="RefSeq" id="WP_135646333.1">
    <property type="nucleotide sequence ID" value="NZ_RQER01000004.1"/>
</dbReference>
<dbReference type="EMBL" id="RQGC01000008">
    <property type="protein sequence ID" value="TGL40221.1"/>
    <property type="molecule type" value="Genomic_DNA"/>
</dbReference>
<evidence type="ECO:0000313" key="2">
    <source>
        <dbReference type="EMBL" id="TGL40221.1"/>
    </source>
</evidence>
<dbReference type="Proteomes" id="UP000297946">
    <property type="component" value="Unassembled WGS sequence"/>
</dbReference>
<keyword evidence="3" id="KW-1185">Reference proteome</keyword>
<organism evidence="1 4">
    <name type="scientific">Leptospira langatensis</name>
    <dbReference type="NCBI Taxonomy" id="2484983"/>
    <lineage>
        <taxon>Bacteria</taxon>
        <taxon>Pseudomonadati</taxon>
        <taxon>Spirochaetota</taxon>
        <taxon>Spirochaetia</taxon>
        <taxon>Leptospirales</taxon>
        <taxon>Leptospiraceae</taxon>
        <taxon>Leptospira</taxon>
    </lineage>
</organism>
<dbReference type="EMBL" id="RQER01000004">
    <property type="protein sequence ID" value="TGK02579.1"/>
    <property type="molecule type" value="Genomic_DNA"/>
</dbReference>
<evidence type="ECO:0000313" key="1">
    <source>
        <dbReference type="EMBL" id="TGK02579.1"/>
    </source>
</evidence>
<comment type="caution">
    <text evidence="1">The sequence shown here is derived from an EMBL/GenBank/DDBJ whole genome shotgun (WGS) entry which is preliminary data.</text>
</comment>
<accession>A0A5F1ZRC6</accession>